<name>A0AAV4MRB2_CAEEX</name>
<gene>
    <name evidence="1" type="ORF">CEXT_177311</name>
</gene>
<dbReference type="AlphaFoldDB" id="A0AAV4MRB2"/>
<keyword evidence="2" id="KW-1185">Reference proteome</keyword>
<evidence type="ECO:0000313" key="2">
    <source>
        <dbReference type="Proteomes" id="UP001054945"/>
    </source>
</evidence>
<dbReference type="EMBL" id="BPLR01002539">
    <property type="protein sequence ID" value="GIX74934.1"/>
    <property type="molecule type" value="Genomic_DNA"/>
</dbReference>
<accession>A0AAV4MRB2</accession>
<dbReference type="Proteomes" id="UP001054945">
    <property type="component" value="Unassembled WGS sequence"/>
</dbReference>
<evidence type="ECO:0000313" key="1">
    <source>
        <dbReference type="EMBL" id="GIX74934.1"/>
    </source>
</evidence>
<protein>
    <submittedName>
        <fullName evidence="1">Uncharacterized protein</fullName>
    </submittedName>
</protein>
<proteinExistence type="predicted"/>
<sequence>MSARGGGKTWCFYILTFCNFPFDANGTRVQIRNSRAFAYGGNFYEFLARPAIFRKLEKKPTLDGEKNALKTPKSGSNVVGQVQKRVTSLPRPKEITRFFSRSAFQLCNSTLTEKSATQTNDFQRNKSYVIKLLHIQNRFEHTVVLQQPFLCVPTLPTFPQGCQQGVEERPGVYILTFCNLPFDANGTRVQIQNLHAFACGGNFMSFFARAHEEVNKMVLHYLYNCWAINFWRPSILTIPGMSAKGWKKDLVFTYSHFATFLLMLMEPECKFRKYYAFAYGGNLYEFLASTSFTPQFPQYYVKKFSTASDFITGKVKILSCHKVTFCPEKIPRFFSRSAFQLCNSTLTEKISHPNQRHPKGISLTLLTIPPGCQQGWKEDLMFYILTSSHLPFDANGTRVQIQKPACFRIYRLQNKNKRRHILYFPICRLDPFSGPRIQAAEIRSDSTIPCSREEKGFGKERLIIAVKVPRRTFFPLCLWETYFEGTLYPTLLDDGYDVKLGCDFCIGPKFVFLPYSIYWLNTSQRRNILDFPICRPDPFSGPRIQAAEIRSDSTISCSREEKGVGKEG</sequence>
<comment type="caution">
    <text evidence="1">The sequence shown here is derived from an EMBL/GenBank/DDBJ whole genome shotgun (WGS) entry which is preliminary data.</text>
</comment>
<reference evidence="1 2" key="1">
    <citation type="submission" date="2021-06" db="EMBL/GenBank/DDBJ databases">
        <title>Caerostris extrusa draft genome.</title>
        <authorList>
            <person name="Kono N."/>
            <person name="Arakawa K."/>
        </authorList>
    </citation>
    <scope>NUCLEOTIDE SEQUENCE [LARGE SCALE GENOMIC DNA]</scope>
</reference>
<organism evidence="1 2">
    <name type="scientific">Caerostris extrusa</name>
    <name type="common">Bark spider</name>
    <name type="synonym">Caerostris bankana</name>
    <dbReference type="NCBI Taxonomy" id="172846"/>
    <lineage>
        <taxon>Eukaryota</taxon>
        <taxon>Metazoa</taxon>
        <taxon>Ecdysozoa</taxon>
        <taxon>Arthropoda</taxon>
        <taxon>Chelicerata</taxon>
        <taxon>Arachnida</taxon>
        <taxon>Araneae</taxon>
        <taxon>Araneomorphae</taxon>
        <taxon>Entelegynae</taxon>
        <taxon>Araneoidea</taxon>
        <taxon>Araneidae</taxon>
        <taxon>Caerostris</taxon>
    </lineage>
</organism>